<evidence type="ECO:0000256" key="6">
    <source>
        <dbReference type="ARBA" id="ARBA00023136"/>
    </source>
</evidence>
<keyword evidence="5" id="KW-0333">Golgi apparatus</keyword>
<dbReference type="InterPro" id="IPR027417">
    <property type="entry name" value="P-loop_NTPase"/>
</dbReference>
<dbReference type="Pfam" id="PF03567">
    <property type="entry name" value="Sulfotransfer_2"/>
    <property type="match status" value="1"/>
</dbReference>
<dbReference type="EMBL" id="VMKJ01000079">
    <property type="protein sequence ID" value="TVO31469.1"/>
    <property type="molecule type" value="Genomic_DNA"/>
</dbReference>
<keyword evidence="4" id="KW-1133">Transmembrane helix</keyword>
<evidence type="ECO:0000256" key="1">
    <source>
        <dbReference type="ARBA" id="ARBA00004323"/>
    </source>
</evidence>
<dbReference type="GO" id="GO:0016051">
    <property type="term" value="P:carbohydrate biosynthetic process"/>
    <property type="evidence" value="ECO:0007669"/>
    <property type="project" value="InterPro"/>
</dbReference>
<dbReference type="PANTHER" id="PTHR12137">
    <property type="entry name" value="CARBOHYDRATE SULFOTRANSFERASE"/>
    <property type="match status" value="1"/>
</dbReference>
<protein>
    <submittedName>
        <fullName evidence="8">Sulfotransferase family protein</fullName>
    </submittedName>
</protein>
<evidence type="ECO:0000256" key="3">
    <source>
        <dbReference type="ARBA" id="ARBA00022692"/>
    </source>
</evidence>
<evidence type="ECO:0000256" key="2">
    <source>
        <dbReference type="ARBA" id="ARBA00022679"/>
    </source>
</evidence>
<dbReference type="SUPFAM" id="SSF52540">
    <property type="entry name" value="P-loop containing nucleoside triphosphate hydrolases"/>
    <property type="match status" value="1"/>
</dbReference>
<gene>
    <name evidence="8" type="ORF">FOF44_18020</name>
</gene>
<dbReference type="GO" id="GO:0008146">
    <property type="term" value="F:sulfotransferase activity"/>
    <property type="evidence" value="ECO:0007669"/>
    <property type="project" value="InterPro"/>
</dbReference>
<dbReference type="Gene3D" id="3.40.50.300">
    <property type="entry name" value="P-loop containing nucleotide triphosphate hydrolases"/>
    <property type="match status" value="1"/>
</dbReference>
<proteinExistence type="predicted"/>
<keyword evidence="2 8" id="KW-0808">Transferase</keyword>
<accession>A0A557NSR4</accession>
<organism evidence="8 9">
    <name type="scientific">Vibrio algivorus</name>
    <dbReference type="NCBI Taxonomy" id="1667024"/>
    <lineage>
        <taxon>Bacteria</taxon>
        <taxon>Pseudomonadati</taxon>
        <taxon>Pseudomonadota</taxon>
        <taxon>Gammaproteobacteria</taxon>
        <taxon>Vibrionales</taxon>
        <taxon>Vibrionaceae</taxon>
        <taxon>Vibrio</taxon>
    </lineage>
</organism>
<comment type="subcellular location">
    <subcellularLocation>
        <location evidence="1">Golgi apparatus membrane</location>
        <topology evidence="1">Single-pass type II membrane protein</topology>
    </subcellularLocation>
</comment>
<evidence type="ECO:0000313" key="8">
    <source>
        <dbReference type="EMBL" id="TVO31469.1"/>
    </source>
</evidence>
<dbReference type="RefSeq" id="WP_144389270.1">
    <property type="nucleotide sequence ID" value="NZ_CANNCB010000089.1"/>
</dbReference>
<evidence type="ECO:0000313" key="9">
    <source>
        <dbReference type="Proteomes" id="UP000319828"/>
    </source>
</evidence>
<evidence type="ECO:0000256" key="4">
    <source>
        <dbReference type="ARBA" id="ARBA00022989"/>
    </source>
</evidence>
<evidence type="ECO:0000256" key="5">
    <source>
        <dbReference type="ARBA" id="ARBA00023034"/>
    </source>
</evidence>
<evidence type="ECO:0000256" key="7">
    <source>
        <dbReference type="ARBA" id="ARBA00023180"/>
    </source>
</evidence>
<name>A0A557NSR4_9VIBR</name>
<dbReference type="AlphaFoldDB" id="A0A557NSR4"/>
<keyword evidence="6" id="KW-0472">Membrane</keyword>
<dbReference type="OrthoDB" id="288532at2"/>
<dbReference type="InterPro" id="IPR018011">
    <property type="entry name" value="Carb_sulfotrans_8-10"/>
</dbReference>
<keyword evidence="7" id="KW-0325">Glycoprotein</keyword>
<reference evidence="8 9" key="1">
    <citation type="submission" date="2019-07" db="EMBL/GenBank/DDBJ databases">
        <title>The draft genome sequence of Vibrio algivorus M1486.</title>
        <authorList>
            <person name="Meng X."/>
        </authorList>
    </citation>
    <scope>NUCLEOTIDE SEQUENCE [LARGE SCALE GENOMIC DNA]</scope>
    <source>
        <strain evidence="8 9">M1486</strain>
    </source>
</reference>
<sequence>MRKLLEYFPPFIQLMLVRIYHFLYGSRYPYRKYTHKYQTIFIHVPKVAGTSILTSLMGDKVNRDHLTYREFKQSNSFLYDKYFKFCFVRNPYDRIVSVYEYLKSGGNQASDKYFQEIINNHYDTFESFVLEYLNAERIHEHVLFKPQYLFIYNEQGDSEVDFCGRYEKLEDDAYFVFKKLGVESSLPLKNRTLKNSDIADYYKNKSVKEKVGSLYHKDFEIFSYEV</sequence>
<dbReference type="InterPro" id="IPR005331">
    <property type="entry name" value="Sulfotransferase"/>
</dbReference>
<dbReference type="Proteomes" id="UP000319828">
    <property type="component" value="Unassembled WGS sequence"/>
</dbReference>
<comment type="caution">
    <text evidence="8">The sequence shown here is derived from an EMBL/GenBank/DDBJ whole genome shotgun (WGS) entry which is preliminary data.</text>
</comment>
<dbReference type="GO" id="GO:0016020">
    <property type="term" value="C:membrane"/>
    <property type="evidence" value="ECO:0007669"/>
    <property type="project" value="InterPro"/>
</dbReference>
<keyword evidence="3" id="KW-0812">Transmembrane</keyword>
<dbReference type="PANTHER" id="PTHR12137:SF54">
    <property type="entry name" value="CARBOHYDRATE SULFOTRANSFERASE"/>
    <property type="match status" value="1"/>
</dbReference>